<accession>A0A8J5XIA7</accession>
<dbReference type="Proteomes" id="UP000751190">
    <property type="component" value="Unassembled WGS sequence"/>
</dbReference>
<dbReference type="EMBL" id="JAGTXO010000015">
    <property type="protein sequence ID" value="KAG8463740.1"/>
    <property type="molecule type" value="Genomic_DNA"/>
</dbReference>
<dbReference type="Pfam" id="PF09749">
    <property type="entry name" value="HVSL"/>
    <property type="match status" value="1"/>
</dbReference>
<dbReference type="InterPro" id="IPR009097">
    <property type="entry name" value="Cyclic_Pdiesterase"/>
</dbReference>
<keyword evidence="3" id="KW-0456">Lyase</keyword>
<dbReference type="InterPro" id="IPR027521">
    <property type="entry name" value="Usb1"/>
</dbReference>
<dbReference type="GO" id="GO:0000175">
    <property type="term" value="F:3'-5'-RNA exonuclease activity"/>
    <property type="evidence" value="ECO:0007669"/>
    <property type="project" value="TreeGrafter"/>
</dbReference>
<evidence type="ECO:0000256" key="2">
    <source>
        <dbReference type="ARBA" id="ARBA00022801"/>
    </source>
</evidence>
<dbReference type="PANTHER" id="PTHR13522:SF3">
    <property type="entry name" value="U6 SNRNA PHOSPHODIESTERASE 1"/>
    <property type="match status" value="1"/>
</dbReference>
<keyword evidence="2" id="KW-0378">Hydrolase</keyword>
<dbReference type="GO" id="GO:0016829">
    <property type="term" value="F:lyase activity"/>
    <property type="evidence" value="ECO:0007669"/>
    <property type="project" value="UniProtKB-KW"/>
</dbReference>
<keyword evidence="8" id="KW-1185">Reference proteome</keyword>
<evidence type="ECO:0000313" key="7">
    <source>
        <dbReference type="EMBL" id="KAG8463740.1"/>
    </source>
</evidence>
<dbReference type="PANTHER" id="PTHR13522">
    <property type="entry name" value="U6 SNRNA PHOSPHODIESTERASE 1"/>
    <property type="match status" value="1"/>
</dbReference>
<dbReference type="OrthoDB" id="49151at2759"/>
<comment type="caution">
    <text evidence="7">The sequence shown here is derived from an EMBL/GenBank/DDBJ whole genome shotgun (WGS) entry which is preliminary data.</text>
</comment>
<evidence type="ECO:0000256" key="5">
    <source>
        <dbReference type="ARBA" id="ARBA00029543"/>
    </source>
</evidence>
<dbReference type="GO" id="GO:0034477">
    <property type="term" value="P:U6 snRNA 3'-end processing"/>
    <property type="evidence" value="ECO:0007669"/>
    <property type="project" value="InterPro"/>
</dbReference>
<evidence type="ECO:0000313" key="8">
    <source>
        <dbReference type="Proteomes" id="UP000751190"/>
    </source>
</evidence>
<proteinExistence type="predicted"/>
<organism evidence="7 8">
    <name type="scientific">Diacronema lutheri</name>
    <name type="common">Unicellular marine alga</name>
    <name type="synonym">Monochrysis lutheri</name>
    <dbReference type="NCBI Taxonomy" id="2081491"/>
    <lineage>
        <taxon>Eukaryota</taxon>
        <taxon>Haptista</taxon>
        <taxon>Haptophyta</taxon>
        <taxon>Pavlovophyceae</taxon>
        <taxon>Pavlovales</taxon>
        <taxon>Pavlovaceae</taxon>
        <taxon>Diacronema</taxon>
    </lineage>
</organism>
<gene>
    <name evidence="7" type="ORF">KFE25_004013</name>
</gene>
<name>A0A8J5XIA7_DIALT</name>
<keyword evidence="1" id="KW-0540">Nuclease</keyword>
<dbReference type="AlphaFoldDB" id="A0A8J5XIA7"/>
<dbReference type="Gene3D" id="3.90.1140.10">
    <property type="entry name" value="Cyclic phosphodiesterase"/>
    <property type="match status" value="1"/>
</dbReference>
<dbReference type="SUPFAM" id="SSF55144">
    <property type="entry name" value="LigT-like"/>
    <property type="match status" value="1"/>
</dbReference>
<keyword evidence="4" id="KW-0539">Nucleus</keyword>
<evidence type="ECO:0000256" key="6">
    <source>
        <dbReference type="ARBA" id="ARBA00030030"/>
    </source>
</evidence>
<evidence type="ECO:0000256" key="3">
    <source>
        <dbReference type="ARBA" id="ARBA00023239"/>
    </source>
</evidence>
<evidence type="ECO:0000256" key="4">
    <source>
        <dbReference type="ARBA" id="ARBA00023242"/>
    </source>
</evidence>
<protein>
    <recommendedName>
        <fullName evidence="5">U6 snRNA phosphodiesterase 1</fullName>
    </recommendedName>
    <alternativeName>
        <fullName evidence="6">3'-5' RNA exonuclease USB1</fullName>
    </alternativeName>
</protein>
<sequence>MARPPKRARACAALPDAAGMLDAFSVGAPQPHVGRVRQFAHVEGDFAALVFLPVQLTSTLAKHIAAVRSALALHAVSTVQAVDPAGLHISLSRTFTLKRPQLLPFTDALRKAFRPRRPLKLRAHGVQMLCNETRTCFFGTLAMRPVAAADEEEARALLASVDAVLGAFGKPPFYQPPILHMSVAWSVAPFQSVSMPSFEYETCADRVLCKLGAKVEEFRLSKKPP</sequence>
<dbReference type="OMA" id="EYETCAD"/>
<reference evidence="7" key="1">
    <citation type="submission" date="2021-05" db="EMBL/GenBank/DDBJ databases">
        <title>The genome of the haptophyte Pavlova lutheri (Diacronema luteri, Pavlovales) - a model for lipid biosynthesis in eukaryotic algae.</title>
        <authorList>
            <person name="Hulatt C.J."/>
            <person name="Posewitz M.C."/>
        </authorList>
    </citation>
    <scope>NUCLEOTIDE SEQUENCE</scope>
    <source>
        <strain evidence="7">NIVA-4/92</strain>
    </source>
</reference>
<dbReference type="GO" id="GO:0005634">
    <property type="term" value="C:nucleus"/>
    <property type="evidence" value="ECO:0007669"/>
    <property type="project" value="TreeGrafter"/>
</dbReference>
<evidence type="ECO:0000256" key="1">
    <source>
        <dbReference type="ARBA" id="ARBA00022722"/>
    </source>
</evidence>